<proteinExistence type="predicted"/>
<evidence type="ECO:0000256" key="6">
    <source>
        <dbReference type="ARBA" id="ARBA00023014"/>
    </source>
</evidence>
<name>I0FX68_ENSAD</name>
<dbReference type="GO" id="GO:0020037">
    <property type="term" value="F:heme binding"/>
    <property type="evidence" value="ECO:0007669"/>
    <property type="project" value="InterPro"/>
</dbReference>
<dbReference type="InterPro" id="IPR012798">
    <property type="entry name" value="Cbl_synth_CobG-like"/>
</dbReference>
<dbReference type="SUPFAM" id="SSF55124">
    <property type="entry name" value="Nitrite/Sulfite reductase N-terminal domain-like"/>
    <property type="match status" value="1"/>
</dbReference>
<keyword evidence="1" id="KW-0004">4Fe-4S</keyword>
<keyword evidence="2" id="KW-0349">Heme</keyword>
<reference evidence="8" key="1">
    <citation type="journal article" date="2013" name="Microbes Environ.">
        <title>Identification and Phylogenetic Characterization of Cobalamin Biosynthetic Genes of Ensifer adhaerens.</title>
        <authorList>
            <person name="Vu H.T."/>
            <person name="Itoh H."/>
            <person name="Ishii S."/>
            <person name="Senoo K."/>
            <person name="Otsuka S."/>
        </authorList>
    </citation>
    <scope>NUCLEOTIDE SEQUENCE</scope>
    <source>
        <strain evidence="8">CSBa</strain>
    </source>
</reference>
<dbReference type="GO" id="GO:0046872">
    <property type="term" value="F:metal ion binding"/>
    <property type="evidence" value="ECO:0007669"/>
    <property type="project" value="UniProtKB-KW"/>
</dbReference>
<dbReference type="GO" id="GO:0051539">
    <property type="term" value="F:4 iron, 4 sulfur cluster binding"/>
    <property type="evidence" value="ECO:0007669"/>
    <property type="project" value="UniProtKB-KW"/>
</dbReference>
<dbReference type="PANTHER" id="PTHR32439">
    <property type="entry name" value="FERREDOXIN--NITRITE REDUCTASE, CHLOROPLASTIC"/>
    <property type="match status" value="1"/>
</dbReference>
<sequence>MMTDLMTSCALPLTGDAGTVASMRRGACPSLAEPMQTGDGLLVRVRPTDDSLTLPKVIALATAAERFGNGIIEITARGNLQLRGLSAASVPMLAQAIGDAEIAIAEGLAIEVPPLAGIDPDEIADPRPIATELREALGARQVPLKLAPKLSVVIDSGGRFGLGAVVADIRLQAVSTVAGVAWVLSLGGTATKASIVGTLAGNAVVPALATILEKLAILGTTVRGRDLDPSEIRALCRCETSSERPAAPRSAAIPGIHALGNADTVLGLGLAFAQVEAAALASYLHQVQALGANAIRLAPGHAFFVLGLCPETAAVAQSLAASHGFRIAEQDPRNAIATCAGSKGCASAWMETKGMAERLVETAPELLDGSLTVHLSGCAKGCARPKPSELTLVGAPSGYGLVVNGAANGLPSAYTDENGMGSALARLGRLVRQNKDAGESAQSCLTRLGAARVSAAFEQG</sequence>
<dbReference type="InterPro" id="IPR051329">
    <property type="entry name" value="NIR_SIR_4Fe-4S"/>
</dbReference>
<dbReference type="EMBL" id="AB705623">
    <property type="protein sequence ID" value="BAL73105.1"/>
    <property type="molecule type" value="Genomic_DNA"/>
</dbReference>
<keyword evidence="6" id="KW-0411">Iron-sulfur</keyword>
<dbReference type="InterPro" id="IPR005117">
    <property type="entry name" value="NiRdtase/SiRdtase_haem-b_fer"/>
</dbReference>
<evidence type="ECO:0000256" key="4">
    <source>
        <dbReference type="ARBA" id="ARBA00023002"/>
    </source>
</evidence>
<dbReference type="Gene3D" id="3.90.480.10">
    <property type="entry name" value="Sulfite Reductase Hemoprotein,Domain 2"/>
    <property type="match status" value="1"/>
</dbReference>
<dbReference type="PROSITE" id="PS00365">
    <property type="entry name" value="NIR_SIR"/>
    <property type="match status" value="1"/>
</dbReference>
<evidence type="ECO:0000256" key="5">
    <source>
        <dbReference type="ARBA" id="ARBA00023004"/>
    </source>
</evidence>
<keyword evidence="4" id="KW-0560">Oxidoreductase</keyword>
<keyword evidence="3" id="KW-0479">Metal-binding</keyword>
<organism evidence="8">
    <name type="scientific">Ensifer adhaerens</name>
    <name type="common">Sinorhizobium morelense</name>
    <dbReference type="NCBI Taxonomy" id="106592"/>
    <lineage>
        <taxon>Bacteria</taxon>
        <taxon>Pseudomonadati</taxon>
        <taxon>Pseudomonadota</taxon>
        <taxon>Alphaproteobacteria</taxon>
        <taxon>Hyphomicrobiales</taxon>
        <taxon>Rhizobiaceae</taxon>
        <taxon>Sinorhizobium/Ensifer group</taxon>
        <taxon>Ensifer</taxon>
    </lineage>
</organism>
<dbReference type="AlphaFoldDB" id="I0FX68"/>
<protein>
    <submittedName>
        <fullName evidence="8">Cobalamin biosynthesis protein</fullName>
    </submittedName>
</protein>
<accession>I0FX68</accession>
<dbReference type="Gene3D" id="3.30.413.10">
    <property type="entry name" value="Sulfite Reductase Hemoprotein, domain 1"/>
    <property type="match status" value="2"/>
</dbReference>
<dbReference type="NCBIfam" id="TIGR02435">
    <property type="entry name" value="CobG"/>
    <property type="match status" value="1"/>
</dbReference>
<evidence type="ECO:0000259" key="7">
    <source>
        <dbReference type="Pfam" id="PF03460"/>
    </source>
</evidence>
<dbReference type="PANTHER" id="PTHR32439:SF9">
    <property type="entry name" value="BLR3264 PROTEIN"/>
    <property type="match status" value="1"/>
</dbReference>
<dbReference type="InterPro" id="IPR045854">
    <property type="entry name" value="NO2/SO3_Rdtase_4Fe4S_sf"/>
</dbReference>
<feature type="domain" description="Nitrite/Sulfite reductase ferredoxin-like" evidence="7">
    <location>
        <begin position="34"/>
        <end position="97"/>
    </location>
</feature>
<evidence type="ECO:0000313" key="8">
    <source>
        <dbReference type="EMBL" id="BAL73105.1"/>
    </source>
</evidence>
<evidence type="ECO:0000256" key="2">
    <source>
        <dbReference type="ARBA" id="ARBA00022617"/>
    </source>
</evidence>
<dbReference type="GO" id="GO:0016491">
    <property type="term" value="F:oxidoreductase activity"/>
    <property type="evidence" value="ECO:0007669"/>
    <property type="project" value="UniProtKB-KW"/>
</dbReference>
<dbReference type="InterPro" id="IPR036136">
    <property type="entry name" value="Nit/Sulf_reduc_fer-like_dom_sf"/>
</dbReference>
<dbReference type="Pfam" id="PF03460">
    <property type="entry name" value="NIR_SIR_ferr"/>
    <property type="match status" value="1"/>
</dbReference>
<dbReference type="InterPro" id="IPR006066">
    <property type="entry name" value="NO2/SO3_Rdtase_FeS/sirohaem_BS"/>
</dbReference>
<evidence type="ECO:0000256" key="1">
    <source>
        <dbReference type="ARBA" id="ARBA00022485"/>
    </source>
</evidence>
<gene>
    <name evidence="8" type="primary">cobG</name>
</gene>
<keyword evidence="5" id="KW-0408">Iron</keyword>
<dbReference type="SUPFAM" id="SSF56014">
    <property type="entry name" value="Nitrite and sulphite reductase 4Fe-4S domain-like"/>
    <property type="match status" value="2"/>
</dbReference>
<evidence type="ECO:0000256" key="3">
    <source>
        <dbReference type="ARBA" id="ARBA00022723"/>
    </source>
</evidence>